<dbReference type="Gene3D" id="4.10.1100.10">
    <property type="entry name" value="Transcription factor, SBP-box domain"/>
    <property type="match status" value="1"/>
</dbReference>
<feature type="compositionally biased region" description="Low complexity" evidence="10">
    <location>
        <begin position="67"/>
        <end position="79"/>
    </location>
</feature>
<dbReference type="GO" id="GO:0008270">
    <property type="term" value="F:zinc ion binding"/>
    <property type="evidence" value="ECO:0007669"/>
    <property type="project" value="UniProtKB-KW"/>
</dbReference>
<gene>
    <name evidence="12" type="ORF">RND81_11G005000</name>
</gene>
<reference evidence="12" key="1">
    <citation type="submission" date="2024-03" db="EMBL/GenBank/DDBJ databases">
        <title>WGS assembly of Saponaria officinalis var. Norfolk2.</title>
        <authorList>
            <person name="Jenkins J."/>
            <person name="Shu S."/>
            <person name="Grimwood J."/>
            <person name="Barry K."/>
            <person name="Goodstein D."/>
            <person name="Schmutz J."/>
            <person name="Leebens-Mack J."/>
            <person name="Osbourn A."/>
        </authorList>
    </citation>
    <scope>NUCLEOTIDE SEQUENCE [LARGE SCALE GENOMIC DNA]</scope>
    <source>
        <strain evidence="12">JIC</strain>
    </source>
</reference>
<dbReference type="PANTHER" id="PTHR31251">
    <property type="entry name" value="SQUAMOSA PROMOTER-BINDING-LIKE PROTEIN 4"/>
    <property type="match status" value="1"/>
</dbReference>
<evidence type="ECO:0000256" key="10">
    <source>
        <dbReference type="SAM" id="MobiDB-lite"/>
    </source>
</evidence>
<dbReference type="FunFam" id="4.10.1100.10:FF:000001">
    <property type="entry name" value="Squamosa promoter-binding-like protein 14"/>
    <property type="match status" value="1"/>
</dbReference>
<name>A0AAW1HGE8_SAPOF</name>
<dbReference type="InterPro" id="IPR004333">
    <property type="entry name" value="SBP_dom"/>
</dbReference>
<feature type="region of interest" description="Disordered" evidence="10">
    <location>
        <begin position="65"/>
        <end position="113"/>
    </location>
</feature>
<keyword evidence="7" id="KW-0804">Transcription</keyword>
<dbReference type="AlphaFoldDB" id="A0AAW1HGE8"/>
<evidence type="ECO:0000259" key="11">
    <source>
        <dbReference type="PROSITE" id="PS51141"/>
    </source>
</evidence>
<feature type="domain" description="SBP-type" evidence="11">
    <location>
        <begin position="165"/>
        <end position="242"/>
    </location>
</feature>
<evidence type="ECO:0000313" key="13">
    <source>
        <dbReference type="Proteomes" id="UP001443914"/>
    </source>
</evidence>
<keyword evidence="2" id="KW-0479">Metal-binding</keyword>
<keyword evidence="5" id="KW-0805">Transcription regulation</keyword>
<evidence type="ECO:0000256" key="4">
    <source>
        <dbReference type="ARBA" id="ARBA00022833"/>
    </source>
</evidence>
<dbReference type="PANTHER" id="PTHR31251:SF74">
    <property type="entry name" value="SQUAMOSA PROMOTER-BINDING-LIKE PROTEIN 2"/>
    <property type="match status" value="1"/>
</dbReference>
<feature type="compositionally biased region" description="Polar residues" evidence="10">
    <location>
        <begin position="103"/>
        <end position="113"/>
    </location>
</feature>
<evidence type="ECO:0000256" key="9">
    <source>
        <dbReference type="PROSITE-ProRule" id="PRU00470"/>
    </source>
</evidence>
<evidence type="ECO:0000256" key="1">
    <source>
        <dbReference type="ARBA" id="ARBA00004123"/>
    </source>
</evidence>
<evidence type="ECO:0000256" key="5">
    <source>
        <dbReference type="ARBA" id="ARBA00023015"/>
    </source>
</evidence>
<proteinExistence type="predicted"/>
<dbReference type="InterPro" id="IPR036893">
    <property type="entry name" value="SBP_sf"/>
</dbReference>
<evidence type="ECO:0000256" key="2">
    <source>
        <dbReference type="ARBA" id="ARBA00022723"/>
    </source>
</evidence>
<keyword evidence="6" id="KW-0238">DNA-binding</keyword>
<sequence>MSAISMMELNAKSPLMWDLENLVMFNAKDGETPKTLQLVESEIEGIEGFEVGSFYSSGGGSDLGYASSSRSSKSASDYSSTEREIKETKFSLETNDLRRKPTRTSPTIESSAASGESLTALELCNRTYFEDVGKATDVKNRFVQTTVPSESSVKKSKSSSLNLEIPRCQVEGCNVDLSSAKDYHRKHRVCETHSKCPRVVINGHERRFCQQCSRFHSLSEFDQRKRSCRRRLSDHNARRRKPKPEVFQFNSMRLASSLYAEGRNQLNFGQVPVMHNRQGMWGSGSVPILPKLTPSKSGHITSVQGGGGTNYNGLQTTHDGLQNYFLSPKGTPPEVCHQGIAASVAESSNMEVAAQNQGALSLLSTTTTNTGCSTLDHQTMHHSNSPSLQQMHSAPPPVSSDFWISEQQQPGSVPESNTWSFQLFKAPNESGFYLY</sequence>
<dbReference type="InterPro" id="IPR044817">
    <property type="entry name" value="SBP-like"/>
</dbReference>
<keyword evidence="3 9" id="KW-0863">Zinc-finger</keyword>
<keyword evidence="8" id="KW-0539">Nucleus</keyword>
<keyword evidence="13" id="KW-1185">Reference proteome</keyword>
<protein>
    <recommendedName>
        <fullName evidence="11">SBP-type domain-containing protein</fullName>
    </recommendedName>
</protein>
<organism evidence="12 13">
    <name type="scientific">Saponaria officinalis</name>
    <name type="common">Common soapwort</name>
    <name type="synonym">Lychnis saponaria</name>
    <dbReference type="NCBI Taxonomy" id="3572"/>
    <lineage>
        <taxon>Eukaryota</taxon>
        <taxon>Viridiplantae</taxon>
        <taxon>Streptophyta</taxon>
        <taxon>Embryophyta</taxon>
        <taxon>Tracheophyta</taxon>
        <taxon>Spermatophyta</taxon>
        <taxon>Magnoliopsida</taxon>
        <taxon>eudicotyledons</taxon>
        <taxon>Gunneridae</taxon>
        <taxon>Pentapetalae</taxon>
        <taxon>Caryophyllales</taxon>
        <taxon>Caryophyllaceae</taxon>
        <taxon>Caryophylleae</taxon>
        <taxon>Saponaria</taxon>
    </lineage>
</organism>
<evidence type="ECO:0000313" key="12">
    <source>
        <dbReference type="EMBL" id="KAK9675395.1"/>
    </source>
</evidence>
<evidence type="ECO:0000256" key="6">
    <source>
        <dbReference type="ARBA" id="ARBA00023125"/>
    </source>
</evidence>
<evidence type="ECO:0000256" key="8">
    <source>
        <dbReference type="ARBA" id="ARBA00023242"/>
    </source>
</evidence>
<dbReference type="Proteomes" id="UP001443914">
    <property type="component" value="Unassembled WGS sequence"/>
</dbReference>
<feature type="compositionally biased region" description="Basic and acidic residues" evidence="10">
    <location>
        <begin position="80"/>
        <end position="99"/>
    </location>
</feature>
<dbReference type="SUPFAM" id="SSF103612">
    <property type="entry name" value="SBT domain"/>
    <property type="match status" value="1"/>
</dbReference>
<comment type="caution">
    <text evidence="12">The sequence shown here is derived from an EMBL/GenBank/DDBJ whole genome shotgun (WGS) entry which is preliminary data.</text>
</comment>
<keyword evidence="4" id="KW-0862">Zinc</keyword>
<dbReference type="Pfam" id="PF03110">
    <property type="entry name" value="SBP"/>
    <property type="match status" value="1"/>
</dbReference>
<dbReference type="GO" id="GO:0005634">
    <property type="term" value="C:nucleus"/>
    <property type="evidence" value="ECO:0007669"/>
    <property type="project" value="UniProtKB-SubCell"/>
</dbReference>
<evidence type="ECO:0000256" key="3">
    <source>
        <dbReference type="ARBA" id="ARBA00022771"/>
    </source>
</evidence>
<comment type="subcellular location">
    <subcellularLocation>
        <location evidence="1">Nucleus</location>
    </subcellularLocation>
</comment>
<dbReference type="GO" id="GO:0003677">
    <property type="term" value="F:DNA binding"/>
    <property type="evidence" value="ECO:0007669"/>
    <property type="project" value="UniProtKB-KW"/>
</dbReference>
<dbReference type="EMBL" id="JBDFQZ010000011">
    <property type="protein sequence ID" value="KAK9675395.1"/>
    <property type="molecule type" value="Genomic_DNA"/>
</dbReference>
<accession>A0AAW1HGE8</accession>
<evidence type="ECO:0000256" key="7">
    <source>
        <dbReference type="ARBA" id="ARBA00023163"/>
    </source>
</evidence>
<dbReference type="PROSITE" id="PS51141">
    <property type="entry name" value="ZF_SBP"/>
    <property type="match status" value="1"/>
</dbReference>